<dbReference type="SMART" id="SM00487">
    <property type="entry name" value="DEXDc"/>
    <property type="match status" value="1"/>
</dbReference>
<dbReference type="InterPro" id="IPR057342">
    <property type="entry name" value="DEXDc_RapA"/>
</dbReference>
<evidence type="ECO:0000256" key="5">
    <source>
        <dbReference type="SAM" id="Coils"/>
    </source>
</evidence>
<dbReference type="SMART" id="SM00490">
    <property type="entry name" value="HELICc"/>
    <property type="match status" value="1"/>
</dbReference>
<dbReference type="EMBL" id="SSCJ01000013">
    <property type="protein sequence ID" value="MDI4510831.1"/>
    <property type="molecule type" value="Genomic_DNA"/>
</dbReference>
<evidence type="ECO:0000256" key="3">
    <source>
        <dbReference type="ARBA" id="ARBA00022806"/>
    </source>
</evidence>
<name>A0AAW6TFR7_FAUOS</name>
<dbReference type="PANTHER" id="PTHR45766">
    <property type="entry name" value="DNA ANNEALING HELICASE AND ENDONUCLEASE ZRANB3 FAMILY MEMBER"/>
    <property type="match status" value="1"/>
</dbReference>
<keyword evidence="4" id="KW-0067">ATP-binding</keyword>
<accession>A0AAW6TFR7</accession>
<evidence type="ECO:0000259" key="6">
    <source>
        <dbReference type="PROSITE" id="PS51192"/>
    </source>
</evidence>
<dbReference type="InterPro" id="IPR049730">
    <property type="entry name" value="SNF2/RAD54-like_C"/>
</dbReference>
<dbReference type="GO" id="GO:0016787">
    <property type="term" value="F:hydrolase activity"/>
    <property type="evidence" value="ECO:0007669"/>
    <property type="project" value="UniProtKB-KW"/>
</dbReference>
<dbReference type="InterPro" id="IPR014001">
    <property type="entry name" value="Helicase_ATP-bd"/>
</dbReference>
<dbReference type="GO" id="GO:0006281">
    <property type="term" value="P:DNA repair"/>
    <property type="evidence" value="ECO:0007669"/>
    <property type="project" value="TreeGrafter"/>
</dbReference>
<dbReference type="CDD" id="cd10311">
    <property type="entry name" value="PLDc_N_DEXD_c"/>
    <property type="match status" value="1"/>
</dbReference>
<dbReference type="InterPro" id="IPR027417">
    <property type="entry name" value="P-loop_NTPase"/>
</dbReference>
<dbReference type="InterPro" id="IPR000330">
    <property type="entry name" value="SNF2_N"/>
</dbReference>
<feature type="domain" description="Helicase C-terminal" evidence="7">
    <location>
        <begin position="724"/>
        <end position="921"/>
    </location>
</feature>
<dbReference type="PROSITE" id="PS51192">
    <property type="entry name" value="HELICASE_ATP_BIND_1"/>
    <property type="match status" value="1"/>
</dbReference>
<dbReference type="Pfam" id="PF00271">
    <property type="entry name" value="Helicase_C"/>
    <property type="match status" value="1"/>
</dbReference>
<keyword evidence="5" id="KW-0175">Coiled coil</keyword>
<sequence>MKLIDNINNLFGNDIKSQLNNGSENRIKIAASYFSIYAFAALKNELEKVESLQFIFTSPTFVAGNSIAKNPIESMVDKIKKEKREYVIHESLDEDLRSRIRRENSLYGTAFELHLKNKLTQKAIAKECADWIRRKAIFKSNRSNAPMQEFLYIGNSLDKFAYMPIQGFTPVGLGYEKGNAISNIVNRLETPFAEQYLNLFNQIWSDTSKVEDITESIIRHIASVYQENSPERIYFLMLYHIFQDFLQDINEDVLPNDLTGFQETLVWQKLFNFQKDAAKGIINKLETYNGCILADSVGLGKTFTALAVIKYYELRNKSVLVLCPKKLAENWTNYNSNVVTNLFAKDRFSYDVLYHTDLSRTRGETLGIDLSRVNWGNYDLVVIDESHNFRNREFFKDKQTRYDRLMNQVIRQGVKTKVLMLSATPVNNRFNDLKNQLALAYEGDSQNLDAKLDTERDIETIFRRAQASFNVWAKLSPQERTTSAILNLLDFDFFKLLDSVTIARSRKHIQSFYDTKDIGQFPQRLKPLSFRTHISTYPEGDEKAVSLNELYQDLSLIRMAVYAPVGYILDSKIAKYEAIFDTQTQGGGKFRQIDREKSLQALMTVNLLKRLESSIHAFRLTLTVLQTNIKNVLSQIDDFKQRKSSQQKNSDEVSISLDSSYNWGYDEDENGENLYPEDLIGSKLKIHLEDMDLLRWQADLSSDLVIIEGILRSILPIDEQADAKLQHLLEHITQKIETPINNNNRKVIIFTAFADTADYLYKYIAPMMLERFGIHTALITGTHNKSTIKSMPNRRHGYDMQGLLTLFSPISKQKQAIFPDESRQIDLLIATDSISEGQNLQDCDYLINYDIHWNPVRIIQRFGRIDRIGSPNQVIQLANYWPDISLDDYINLRERVENRMVIVDMTSTGDDNILSAKANDIAYRREQLQKLQNEVLDLEDANTGVAITDLGLNDFRMDLLAYLEQNPEITRLPKGLHAVVPARADDGLPAGVIFVLESRQGFSKELSSDITANRLYPYFLVYITETGEIINDYTQAKKLLDRARLASRHLDKPLPSAYEVFNARTDDGRNMAHYSKLLDQAVASIQTVKAEKDIDSLFKGITTSALVDDVSGINDFELIGFIALIDDTP</sequence>
<gene>
    <name evidence="8" type="ORF">E6P75_11565</name>
</gene>
<keyword evidence="1" id="KW-0547">Nucleotide-binding</keyword>
<dbReference type="GO" id="GO:0004386">
    <property type="term" value="F:helicase activity"/>
    <property type="evidence" value="ECO:0007669"/>
    <property type="project" value="UniProtKB-KW"/>
</dbReference>
<dbReference type="CDD" id="cd18011">
    <property type="entry name" value="DEXDc_RapA"/>
    <property type="match status" value="1"/>
</dbReference>
<dbReference type="CDD" id="cd18793">
    <property type="entry name" value="SF2_C_SNF"/>
    <property type="match status" value="1"/>
</dbReference>
<evidence type="ECO:0000256" key="4">
    <source>
        <dbReference type="ARBA" id="ARBA00022840"/>
    </source>
</evidence>
<proteinExistence type="predicted"/>
<dbReference type="GO" id="GO:0005524">
    <property type="term" value="F:ATP binding"/>
    <property type="evidence" value="ECO:0007669"/>
    <property type="project" value="UniProtKB-KW"/>
</dbReference>
<comment type="caution">
    <text evidence="8">The sequence shown here is derived from an EMBL/GenBank/DDBJ whole genome shotgun (WGS) entry which is preliminary data.</text>
</comment>
<dbReference type="PROSITE" id="PS51194">
    <property type="entry name" value="HELICASE_CTER"/>
    <property type="match status" value="1"/>
</dbReference>
<feature type="domain" description="Helicase ATP-binding" evidence="6">
    <location>
        <begin position="282"/>
        <end position="443"/>
    </location>
</feature>
<reference evidence="8" key="1">
    <citation type="submission" date="2019-04" db="EMBL/GenBank/DDBJ databases">
        <title>Moraxella osloensis CCUG 73412, isolated from corneal scrapings as causative agent of keratitis.</title>
        <authorList>
            <person name="Connolly G."/>
            <person name="Jaen-Luchoro D."/>
            <person name="Pinyeiro-Iglesias B."/>
            <person name="Curry A."/>
            <person name="Knowles S."/>
            <person name="Moore E.R.B."/>
        </authorList>
    </citation>
    <scope>NUCLEOTIDE SEQUENCE</scope>
    <source>
        <strain evidence="8">CCUG 73412</strain>
    </source>
</reference>
<dbReference type="Pfam" id="PF00176">
    <property type="entry name" value="SNF2-rel_dom"/>
    <property type="match status" value="1"/>
</dbReference>
<evidence type="ECO:0000256" key="2">
    <source>
        <dbReference type="ARBA" id="ARBA00022801"/>
    </source>
</evidence>
<evidence type="ECO:0000259" key="7">
    <source>
        <dbReference type="PROSITE" id="PS51194"/>
    </source>
</evidence>
<dbReference type="InterPro" id="IPR038718">
    <property type="entry name" value="SNF2-like_sf"/>
</dbReference>
<keyword evidence="3 8" id="KW-0347">Helicase</keyword>
<dbReference type="Gene3D" id="3.40.50.10810">
    <property type="entry name" value="Tandem AAA-ATPase domain"/>
    <property type="match status" value="1"/>
</dbReference>
<organism evidence="8">
    <name type="scientific">Faucicola osloensis</name>
    <name type="common">Moraxella osloensis</name>
    <dbReference type="NCBI Taxonomy" id="34062"/>
    <lineage>
        <taxon>Bacteria</taxon>
        <taxon>Pseudomonadati</taxon>
        <taxon>Pseudomonadota</taxon>
        <taxon>Gammaproteobacteria</taxon>
        <taxon>Moraxellales</taxon>
        <taxon>Moraxellaceae</taxon>
        <taxon>Faucicola</taxon>
    </lineage>
</organism>
<dbReference type="Gene3D" id="3.40.50.300">
    <property type="entry name" value="P-loop containing nucleotide triphosphate hydrolases"/>
    <property type="match status" value="1"/>
</dbReference>
<dbReference type="InterPro" id="IPR001650">
    <property type="entry name" value="Helicase_C-like"/>
</dbReference>
<keyword evidence="2" id="KW-0378">Hydrolase</keyword>
<evidence type="ECO:0000313" key="8">
    <source>
        <dbReference type="EMBL" id="MDI4510831.1"/>
    </source>
</evidence>
<feature type="coiled-coil region" evidence="5">
    <location>
        <begin position="622"/>
        <end position="649"/>
    </location>
</feature>
<protein>
    <submittedName>
        <fullName evidence="8">ATP-dependent helicase</fullName>
    </submittedName>
</protein>
<dbReference type="GO" id="GO:0031297">
    <property type="term" value="P:replication fork processing"/>
    <property type="evidence" value="ECO:0007669"/>
    <property type="project" value="TreeGrafter"/>
</dbReference>
<dbReference type="SUPFAM" id="SSF52540">
    <property type="entry name" value="P-loop containing nucleoside triphosphate hydrolases"/>
    <property type="match status" value="1"/>
</dbReference>
<evidence type="ECO:0000256" key="1">
    <source>
        <dbReference type="ARBA" id="ARBA00022741"/>
    </source>
</evidence>
<dbReference type="PANTHER" id="PTHR45766:SF6">
    <property type="entry name" value="SWI_SNF-RELATED MATRIX-ASSOCIATED ACTIN-DEPENDENT REGULATOR OF CHROMATIN SUBFAMILY A-LIKE PROTEIN 1"/>
    <property type="match status" value="1"/>
</dbReference>
<dbReference type="AlphaFoldDB" id="A0AAW6TFR7"/>